<dbReference type="EMBL" id="JAVDYI010000001">
    <property type="protein sequence ID" value="MDR7360179.1"/>
    <property type="molecule type" value="Genomic_DNA"/>
</dbReference>
<keyword evidence="2" id="KW-1185">Reference proteome</keyword>
<proteinExistence type="predicted"/>
<dbReference type="Proteomes" id="UP001183817">
    <property type="component" value="Unassembled WGS sequence"/>
</dbReference>
<evidence type="ECO:0008006" key="3">
    <source>
        <dbReference type="Google" id="ProtNLM"/>
    </source>
</evidence>
<sequence length="70" mass="7262">MMRFPSQIPCSRTTKVTRVAVALAALAVLAASIFGLSHALQPVPDEPPDAWHAPTGFCAGHSPIPAISAL</sequence>
<organism evidence="1 2">
    <name type="scientific">Paeniglutamicibacter sulfureus</name>
    <dbReference type="NCBI Taxonomy" id="43666"/>
    <lineage>
        <taxon>Bacteria</taxon>
        <taxon>Bacillati</taxon>
        <taxon>Actinomycetota</taxon>
        <taxon>Actinomycetes</taxon>
        <taxon>Micrococcales</taxon>
        <taxon>Micrococcaceae</taxon>
        <taxon>Paeniglutamicibacter</taxon>
    </lineage>
</organism>
<dbReference type="RefSeq" id="WP_310292942.1">
    <property type="nucleotide sequence ID" value="NZ_BAAAWO010000001.1"/>
</dbReference>
<comment type="caution">
    <text evidence="1">The sequence shown here is derived from an EMBL/GenBank/DDBJ whole genome shotgun (WGS) entry which is preliminary data.</text>
</comment>
<evidence type="ECO:0000313" key="2">
    <source>
        <dbReference type="Proteomes" id="UP001183817"/>
    </source>
</evidence>
<reference evidence="1 2" key="1">
    <citation type="submission" date="2023-07" db="EMBL/GenBank/DDBJ databases">
        <title>Sequencing the genomes of 1000 actinobacteria strains.</title>
        <authorList>
            <person name="Klenk H.-P."/>
        </authorList>
    </citation>
    <scope>NUCLEOTIDE SEQUENCE [LARGE SCALE GENOMIC DNA]</scope>
    <source>
        <strain evidence="1 2">DSM 20167</strain>
    </source>
</reference>
<accession>A0ABU2BQA0</accession>
<evidence type="ECO:0000313" key="1">
    <source>
        <dbReference type="EMBL" id="MDR7360179.1"/>
    </source>
</evidence>
<name>A0ABU2BQA0_9MICC</name>
<gene>
    <name evidence="1" type="ORF">J2S64_003870</name>
</gene>
<protein>
    <recommendedName>
        <fullName evidence="3">Secreted protein</fullName>
    </recommendedName>
</protein>